<dbReference type="GO" id="GO:0051301">
    <property type="term" value="P:cell division"/>
    <property type="evidence" value="ECO:0007669"/>
    <property type="project" value="UniProtKB-KW"/>
</dbReference>
<name>A0A974BVC4_XENLA</name>
<dbReference type="Pfam" id="PF05557">
    <property type="entry name" value="MAD"/>
    <property type="match status" value="1"/>
</dbReference>
<organism evidence="7 8">
    <name type="scientific">Xenopus laevis</name>
    <name type="common">African clawed frog</name>
    <dbReference type="NCBI Taxonomy" id="8355"/>
    <lineage>
        <taxon>Eukaryota</taxon>
        <taxon>Metazoa</taxon>
        <taxon>Chordata</taxon>
        <taxon>Craniata</taxon>
        <taxon>Vertebrata</taxon>
        <taxon>Euteleostomi</taxon>
        <taxon>Amphibia</taxon>
        <taxon>Batrachia</taxon>
        <taxon>Anura</taxon>
        <taxon>Pipoidea</taxon>
        <taxon>Pipidae</taxon>
        <taxon>Xenopodinae</taxon>
        <taxon>Xenopus</taxon>
        <taxon>Xenopus</taxon>
    </lineage>
</organism>
<dbReference type="PANTHER" id="PTHR23168">
    <property type="entry name" value="MITOTIC SPINDLE ASSEMBLY CHECKPOINT PROTEIN MAD1 MITOTIC ARREST DEFICIENT-LIKE PROTEIN 1"/>
    <property type="match status" value="1"/>
</dbReference>
<evidence type="ECO:0000256" key="3">
    <source>
        <dbReference type="ARBA" id="ARBA00022618"/>
    </source>
</evidence>
<dbReference type="GO" id="GO:0007094">
    <property type="term" value="P:mitotic spindle assembly checkpoint signaling"/>
    <property type="evidence" value="ECO:0007669"/>
    <property type="project" value="InterPro"/>
</dbReference>
<comment type="subcellular location">
    <subcellularLocation>
        <location evidence="1">Nucleus</location>
    </subcellularLocation>
</comment>
<keyword evidence="4" id="KW-0498">Mitosis</keyword>
<gene>
    <name evidence="7" type="ORF">XELAEV_18047550mg</name>
</gene>
<comment type="similarity">
    <text evidence="2">Belongs to the MAD1 family.</text>
</comment>
<reference evidence="8" key="1">
    <citation type="journal article" date="2016" name="Nature">
        <title>Genome evolution in the allotetraploid frog Xenopus laevis.</title>
        <authorList>
            <person name="Session A.M."/>
            <person name="Uno Y."/>
            <person name="Kwon T."/>
            <person name="Chapman J.A."/>
            <person name="Toyoda A."/>
            <person name="Takahashi S."/>
            <person name="Fukui A."/>
            <person name="Hikosaka A."/>
            <person name="Suzuki A."/>
            <person name="Kondo M."/>
            <person name="van Heeringen S.J."/>
            <person name="Quigley I."/>
            <person name="Heinz S."/>
            <person name="Ogino H."/>
            <person name="Ochi H."/>
            <person name="Hellsten U."/>
            <person name="Lyons J.B."/>
            <person name="Simakov O."/>
            <person name="Putnam N."/>
            <person name="Stites J."/>
            <person name="Kuroki Y."/>
            <person name="Tanaka T."/>
            <person name="Michiue T."/>
            <person name="Watanabe M."/>
            <person name="Bogdanovic O."/>
            <person name="Lister R."/>
            <person name="Georgiou G."/>
            <person name="Paranjpe S.S."/>
            <person name="van Kruijsbergen I."/>
            <person name="Shu S."/>
            <person name="Carlson J."/>
            <person name="Kinoshita T."/>
            <person name="Ohta Y."/>
            <person name="Mawaribuchi S."/>
            <person name="Jenkins J."/>
            <person name="Grimwood J."/>
            <person name="Schmutz J."/>
            <person name="Mitros T."/>
            <person name="Mozaffari S.V."/>
            <person name="Suzuki Y."/>
            <person name="Haramoto Y."/>
            <person name="Yamamoto T.S."/>
            <person name="Takagi C."/>
            <person name="Heald R."/>
            <person name="Miller K."/>
            <person name="Haudenschild C."/>
            <person name="Kitzman J."/>
            <person name="Nakayama T."/>
            <person name="Izutsu Y."/>
            <person name="Robert J."/>
            <person name="Fortriede J."/>
            <person name="Burns K."/>
            <person name="Lotay V."/>
            <person name="Karimi K."/>
            <person name="Yasuoka Y."/>
            <person name="Dichmann D.S."/>
            <person name="Flajnik M.F."/>
            <person name="Houston D.W."/>
            <person name="Shendure J."/>
            <person name="DuPasquier L."/>
            <person name="Vize P.D."/>
            <person name="Zorn A.M."/>
            <person name="Ito M."/>
            <person name="Marcotte E.M."/>
            <person name="Wallingford J.B."/>
            <person name="Ito Y."/>
            <person name="Asashima M."/>
            <person name="Ueno N."/>
            <person name="Matsuda Y."/>
            <person name="Veenstra G.J."/>
            <person name="Fujiyama A."/>
            <person name="Harland R.M."/>
            <person name="Taira M."/>
            <person name="Rokhsar D.S."/>
        </authorList>
    </citation>
    <scope>NUCLEOTIDE SEQUENCE [LARGE SCALE GENOMIC DNA]</scope>
    <source>
        <strain evidence="8">J</strain>
    </source>
</reference>
<evidence type="ECO:0000256" key="4">
    <source>
        <dbReference type="ARBA" id="ARBA00022776"/>
    </source>
</evidence>
<dbReference type="PANTHER" id="PTHR23168:SF0">
    <property type="entry name" value="MITOTIC SPINDLE ASSEMBLY CHECKPOINT PROTEIN MAD1"/>
    <property type="match status" value="1"/>
</dbReference>
<evidence type="ECO:0000313" key="7">
    <source>
        <dbReference type="EMBL" id="OCT61523.1"/>
    </source>
</evidence>
<keyword evidence="3" id="KW-0132">Cell division</keyword>
<proteinExistence type="inferred from homology"/>
<accession>A0A974BVC4</accession>
<dbReference type="AlphaFoldDB" id="A0A974BVC4"/>
<evidence type="ECO:0000256" key="5">
    <source>
        <dbReference type="ARBA" id="ARBA00023242"/>
    </source>
</evidence>
<evidence type="ECO:0000256" key="6">
    <source>
        <dbReference type="ARBA" id="ARBA00023306"/>
    </source>
</evidence>
<keyword evidence="5" id="KW-0539">Nucleus</keyword>
<evidence type="ECO:0000256" key="1">
    <source>
        <dbReference type="ARBA" id="ARBA00004123"/>
    </source>
</evidence>
<dbReference type="GO" id="GO:0000776">
    <property type="term" value="C:kinetochore"/>
    <property type="evidence" value="ECO:0007669"/>
    <property type="project" value="TreeGrafter"/>
</dbReference>
<dbReference type="Gene3D" id="1.20.5.170">
    <property type="match status" value="1"/>
</dbReference>
<evidence type="ECO:0000256" key="2">
    <source>
        <dbReference type="ARBA" id="ARBA00008029"/>
    </source>
</evidence>
<sequence>MERAELKSQRLREVFQMKIHEFRTACYMLTRYRIDITTENQYRFTSMYGEHKEDNLLFKVTCCFIN</sequence>
<dbReference type="InterPro" id="IPR008672">
    <property type="entry name" value="Mad1"/>
</dbReference>
<dbReference type="EMBL" id="CM004483">
    <property type="protein sequence ID" value="OCT61523.1"/>
    <property type="molecule type" value="Genomic_DNA"/>
</dbReference>
<dbReference type="GO" id="GO:0051315">
    <property type="term" value="P:attachment of mitotic spindle microtubules to kinetochore"/>
    <property type="evidence" value="ECO:0007669"/>
    <property type="project" value="TreeGrafter"/>
</dbReference>
<dbReference type="GO" id="GO:0005635">
    <property type="term" value="C:nuclear envelope"/>
    <property type="evidence" value="ECO:0007669"/>
    <property type="project" value="TreeGrafter"/>
</dbReference>
<protein>
    <submittedName>
        <fullName evidence="7">Uncharacterized protein</fullName>
    </submittedName>
</protein>
<dbReference type="Gene3D" id="3.30.457.60">
    <property type="match status" value="1"/>
</dbReference>
<dbReference type="GO" id="GO:0072686">
    <property type="term" value="C:mitotic spindle"/>
    <property type="evidence" value="ECO:0007669"/>
    <property type="project" value="TreeGrafter"/>
</dbReference>
<keyword evidence="6" id="KW-0131">Cell cycle</keyword>
<dbReference type="Proteomes" id="UP000694892">
    <property type="component" value="Chromosome 9_10S"/>
</dbReference>
<evidence type="ECO:0000313" key="8">
    <source>
        <dbReference type="Proteomes" id="UP000694892"/>
    </source>
</evidence>